<dbReference type="RefSeq" id="WP_011770646.1">
    <property type="nucleotide sequence ID" value="NC_008709.1"/>
</dbReference>
<dbReference type="AlphaFoldDB" id="A1SX71"/>
<dbReference type="OrthoDB" id="9797344at2"/>
<evidence type="ECO:0008006" key="3">
    <source>
        <dbReference type="Google" id="ProtNLM"/>
    </source>
</evidence>
<organism evidence="1 2">
    <name type="scientific">Psychromonas ingrahamii (strain DSM 17664 / CCUG 51855 / 37)</name>
    <dbReference type="NCBI Taxonomy" id="357804"/>
    <lineage>
        <taxon>Bacteria</taxon>
        <taxon>Pseudomonadati</taxon>
        <taxon>Pseudomonadota</taxon>
        <taxon>Gammaproteobacteria</taxon>
        <taxon>Alteromonadales</taxon>
        <taxon>Psychromonadaceae</taxon>
        <taxon>Psychromonas</taxon>
    </lineage>
</organism>
<dbReference type="EMBL" id="CP000510">
    <property type="protein sequence ID" value="ABM04086.1"/>
    <property type="molecule type" value="Genomic_DNA"/>
</dbReference>
<evidence type="ECO:0000313" key="1">
    <source>
        <dbReference type="EMBL" id="ABM04086.1"/>
    </source>
</evidence>
<protein>
    <recommendedName>
        <fullName evidence="3">HD domain-containing protein</fullName>
    </recommendedName>
</protein>
<reference evidence="1 2" key="1">
    <citation type="submission" date="2007-01" db="EMBL/GenBank/DDBJ databases">
        <title>Complete sequence of Psychromonas ingrahamii 37.</title>
        <authorList>
            <consortium name="US DOE Joint Genome Institute"/>
            <person name="Copeland A."/>
            <person name="Lucas S."/>
            <person name="Lapidus A."/>
            <person name="Barry K."/>
            <person name="Detter J.C."/>
            <person name="Glavina del Rio T."/>
            <person name="Hammon N."/>
            <person name="Israni S."/>
            <person name="Dalin E."/>
            <person name="Tice H."/>
            <person name="Pitluck S."/>
            <person name="Thompson L.S."/>
            <person name="Brettin T."/>
            <person name="Bruce D."/>
            <person name="Han C."/>
            <person name="Tapia R."/>
            <person name="Schmutz J."/>
            <person name="Larimer F."/>
            <person name="Land M."/>
            <person name="Hauser L."/>
            <person name="Kyrpides N."/>
            <person name="Ivanova N."/>
            <person name="Staley J."/>
            <person name="Richardson P."/>
        </authorList>
    </citation>
    <scope>NUCLEOTIDE SEQUENCE [LARGE SCALE GENOMIC DNA]</scope>
    <source>
        <strain evidence="1 2">37</strain>
    </source>
</reference>
<name>A1SX71_PSYIN</name>
<evidence type="ECO:0000313" key="2">
    <source>
        <dbReference type="Proteomes" id="UP000000639"/>
    </source>
</evidence>
<keyword evidence="2" id="KW-1185">Reference proteome</keyword>
<accession>A1SX71</accession>
<dbReference type="eggNOG" id="COG1418">
    <property type="taxonomic scope" value="Bacteria"/>
</dbReference>
<proteinExistence type="predicted"/>
<dbReference type="Proteomes" id="UP000000639">
    <property type="component" value="Chromosome"/>
</dbReference>
<dbReference type="Gene3D" id="1.10.3210.10">
    <property type="entry name" value="Hypothetical protein af1432"/>
    <property type="match status" value="1"/>
</dbReference>
<dbReference type="STRING" id="357804.Ping_2347"/>
<dbReference type="KEGG" id="pin:Ping_2347"/>
<dbReference type="HOGENOM" id="CLU_112023_1_0_6"/>
<sequence>MNDISRIKNLAIDRYHGDRLGDNGPAHWDRAWENAKVLIPITKANATVVQLFCYLHDCCAVHDGHEPEHGPAAAFFIKQNKKLFSFLSALEFKLLVDACAGHTFHQLSQSPTIGTCWDADRLDLGRFGIYPQDAFFSTQAAKNPAIIERAYQNSIA</sequence>
<gene>
    <name evidence="1" type="ordered locus">Ping_2347</name>
</gene>
<dbReference type="SUPFAM" id="SSF109604">
    <property type="entry name" value="HD-domain/PDEase-like"/>
    <property type="match status" value="1"/>
</dbReference>